<reference evidence="3" key="1">
    <citation type="journal article" date="2019" name="Int. J. Syst. Evol. Microbiol.">
        <title>The Global Catalogue of Microorganisms (GCM) 10K type strain sequencing project: providing services to taxonomists for standard genome sequencing and annotation.</title>
        <authorList>
            <consortium name="The Broad Institute Genomics Platform"/>
            <consortium name="The Broad Institute Genome Sequencing Center for Infectious Disease"/>
            <person name="Wu L."/>
            <person name="Ma J."/>
        </authorList>
    </citation>
    <scope>NUCLEOTIDE SEQUENCE [LARGE SCALE GENOMIC DNA]</scope>
    <source>
        <strain evidence="3">CGMCC 4.7248</strain>
    </source>
</reference>
<evidence type="ECO:0000313" key="3">
    <source>
        <dbReference type="Proteomes" id="UP001596154"/>
    </source>
</evidence>
<evidence type="ECO:0000313" key="2">
    <source>
        <dbReference type="EMBL" id="MFC5639514.1"/>
    </source>
</evidence>
<dbReference type="EMBL" id="JBHSNY010000024">
    <property type="protein sequence ID" value="MFC5639514.1"/>
    <property type="molecule type" value="Genomic_DNA"/>
</dbReference>
<dbReference type="RefSeq" id="WP_381031577.1">
    <property type="nucleotide sequence ID" value="NZ_JBHSNY010000024.1"/>
</dbReference>
<organism evidence="2 3">
    <name type="scientific">Streptomyces bullii</name>
    <dbReference type="NCBI Taxonomy" id="349910"/>
    <lineage>
        <taxon>Bacteria</taxon>
        <taxon>Bacillati</taxon>
        <taxon>Actinomycetota</taxon>
        <taxon>Actinomycetes</taxon>
        <taxon>Kitasatosporales</taxon>
        <taxon>Streptomycetaceae</taxon>
        <taxon>Streptomyces</taxon>
    </lineage>
</organism>
<feature type="region of interest" description="Disordered" evidence="1">
    <location>
        <begin position="88"/>
        <end position="191"/>
    </location>
</feature>
<accession>A0ABW0V3X0</accession>
<protein>
    <recommendedName>
        <fullName evidence="4">Antibiotic biosynthesis monooxygenase</fullName>
    </recommendedName>
</protein>
<proteinExistence type="predicted"/>
<keyword evidence="3" id="KW-1185">Reference proteome</keyword>
<sequence length="191" mass="20283">MHGLAALSWFLGTDGDGVLTCARWASDAAYYAYLRGSGFTAALAGPPRYRLYLSLAVADETRTPGCLVTAAFDSDGAGRQRAFTDAVTAAQPRDGEHPGDLGALPAQRRRHPDQRRAHQETAEAGHHDKGYEIFAGTTGPTAHPPKAVPPSPVPVPAASLIRPIQGTRRGAPALSRGRDRTRNGSPRPTLR</sequence>
<evidence type="ECO:0000256" key="1">
    <source>
        <dbReference type="SAM" id="MobiDB-lite"/>
    </source>
</evidence>
<dbReference type="Proteomes" id="UP001596154">
    <property type="component" value="Unassembled WGS sequence"/>
</dbReference>
<dbReference type="Gene3D" id="3.30.70.100">
    <property type="match status" value="1"/>
</dbReference>
<comment type="caution">
    <text evidence="2">The sequence shown here is derived from an EMBL/GenBank/DDBJ whole genome shotgun (WGS) entry which is preliminary data.</text>
</comment>
<name>A0ABW0V3X0_9ACTN</name>
<feature type="compositionally biased region" description="Pro residues" evidence="1">
    <location>
        <begin position="142"/>
        <end position="155"/>
    </location>
</feature>
<evidence type="ECO:0008006" key="4">
    <source>
        <dbReference type="Google" id="ProtNLM"/>
    </source>
</evidence>
<feature type="compositionally biased region" description="Basic and acidic residues" evidence="1">
    <location>
        <begin position="114"/>
        <end position="131"/>
    </location>
</feature>
<gene>
    <name evidence="2" type="ORF">ACFPZJ_38525</name>
</gene>